<dbReference type="PROSITE" id="PS50002">
    <property type="entry name" value="SH3"/>
    <property type="match status" value="1"/>
</dbReference>
<feature type="compositionally biased region" description="Low complexity" evidence="13">
    <location>
        <begin position="220"/>
        <end position="229"/>
    </location>
</feature>
<dbReference type="KEGG" id="dle:111176974"/>
<evidence type="ECO:0000313" key="15">
    <source>
        <dbReference type="Proteomes" id="UP000248483"/>
    </source>
</evidence>
<dbReference type="Proteomes" id="UP000248483">
    <property type="component" value="Unplaced"/>
</dbReference>
<evidence type="ECO:0000256" key="3">
    <source>
        <dbReference type="ARBA" id="ARBA00008051"/>
    </source>
</evidence>
<feature type="domain" description="SH3" evidence="14">
    <location>
        <begin position="485"/>
        <end position="544"/>
    </location>
</feature>
<accession>A0A2Y9NLL0</accession>
<evidence type="ECO:0000256" key="12">
    <source>
        <dbReference type="PROSITE-ProRule" id="PRU00192"/>
    </source>
</evidence>
<evidence type="ECO:0000256" key="8">
    <source>
        <dbReference type="ARBA" id="ARBA00022803"/>
    </source>
</evidence>
<organism evidence="15 16">
    <name type="scientific">Delphinapterus leucas</name>
    <name type="common">Beluga whale</name>
    <dbReference type="NCBI Taxonomy" id="9749"/>
    <lineage>
        <taxon>Eukaryota</taxon>
        <taxon>Metazoa</taxon>
        <taxon>Chordata</taxon>
        <taxon>Craniata</taxon>
        <taxon>Vertebrata</taxon>
        <taxon>Euteleostomi</taxon>
        <taxon>Mammalia</taxon>
        <taxon>Eutheria</taxon>
        <taxon>Laurasiatheria</taxon>
        <taxon>Artiodactyla</taxon>
        <taxon>Whippomorpha</taxon>
        <taxon>Cetacea</taxon>
        <taxon>Odontoceti</taxon>
        <taxon>Monodontidae</taxon>
        <taxon>Delphinapterus</taxon>
    </lineage>
</organism>
<evidence type="ECO:0000256" key="4">
    <source>
        <dbReference type="ARBA" id="ARBA00022443"/>
    </source>
</evidence>
<evidence type="ECO:0000313" key="16">
    <source>
        <dbReference type="RefSeq" id="XP_022433751.1"/>
    </source>
</evidence>
<dbReference type="PRINTS" id="PR00499">
    <property type="entry name" value="P67PHOX"/>
</dbReference>
<dbReference type="SMART" id="SM00028">
    <property type="entry name" value="TPR"/>
    <property type="match status" value="3"/>
</dbReference>
<dbReference type="Gene3D" id="1.25.40.10">
    <property type="entry name" value="Tetratricopeptide repeat domain"/>
    <property type="match status" value="1"/>
</dbReference>
<evidence type="ECO:0000256" key="2">
    <source>
        <dbReference type="ARBA" id="ARBA00004496"/>
    </source>
</evidence>
<keyword evidence="6" id="KW-0963">Cytoplasm</keyword>
<feature type="region of interest" description="Disordered" evidence="13">
    <location>
        <begin position="368"/>
        <end position="392"/>
    </location>
</feature>
<dbReference type="SMART" id="SM00666">
    <property type="entry name" value="PB1"/>
    <property type="match status" value="1"/>
</dbReference>
<keyword evidence="15" id="KW-1185">Reference proteome</keyword>
<evidence type="ECO:0000259" key="14">
    <source>
        <dbReference type="PROSITE" id="PS50002"/>
    </source>
</evidence>
<dbReference type="RefSeq" id="XP_022433751.1">
    <property type="nucleotide sequence ID" value="XM_022578043.2"/>
</dbReference>
<dbReference type="SMART" id="SM00326">
    <property type="entry name" value="SH3"/>
    <property type="match status" value="1"/>
</dbReference>
<dbReference type="FunFam" id="3.10.20.90:FF:000233">
    <property type="entry name" value="Predicted NADPH oxidase activator 1"/>
    <property type="match status" value="1"/>
</dbReference>
<keyword evidence="8" id="KW-0802">TPR repeat</keyword>
<dbReference type="AlphaFoldDB" id="A0A2Y9NLL0"/>
<reference evidence="16" key="1">
    <citation type="submission" date="2025-08" db="UniProtKB">
        <authorList>
            <consortium name="RefSeq"/>
        </authorList>
    </citation>
    <scope>IDENTIFICATION</scope>
    <source>
        <tissue evidence="16">Blood</tissue>
    </source>
</reference>
<dbReference type="SUPFAM" id="SSF50044">
    <property type="entry name" value="SH3-domain"/>
    <property type="match status" value="1"/>
</dbReference>
<keyword evidence="9" id="KW-0472">Membrane</keyword>
<evidence type="ECO:0000256" key="6">
    <source>
        <dbReference type="ARBA" id="ARBA00022490"/>
    </source>
</evidence>
<evidence type="ECO:0000256" key="11">
    <source>
        <dbReference type="ARBA" id="ARBA00074413"/>
    </source>
</evidence>
<dbReference type="PANTHER" id="PTHR15175:SF4">
    <property type="entry name" value="NADPH OXIDASE ACTIVATOR 1"/>
    <property type="match status" value="1"/>
</dbReference>
<keyword evidence="4 12" id="KW-0728">SH3 domain</keyword>
<gene>
    <name evidence="16" type="primary">NOXA1</name>
</gene>
<evidence type="ECO:0000256" key="10">
    <source>
        <dbReference type="ARBA" id="ARBA00055211"/>
    </source>
</evidence>
<dbReference type="FunFam" id="1.25.40.10:FF:000017">
    <property type="entry name" value="NADPH oxidase regulator NoxR"/>
    <property type="match status" value="1"/>
</dbReference>
<dbReference type="InterPro" id="IPR019734">
    <property type="entry name" value="TPR_rpt"/>
</dbReference>
<dbReference type="InterPro" id="IPR036028">
    <property type="entry name" value="SH3-like_dom_sf"/>
</dbReference>
<evidence type="ECO:0000256" key="7">
    <source>
        <dbReference type="ARBA" id="ARBA00022737"/>
    </source>
</evidence>
<comment type="function">
    <text evidence="10">Functions as an activator of NOX1, a superoxide-producing NADPH oxidase. Functions in the production of reactive oxygen species (ROS) which participate in a variety of biological processes including host defense, hormone biosynthesis, oxygen sensing and signal transduction. May also activate CYBB/gp91phox and NOX3.</text>
</comment>
<name>A0A2Y9NLL0_DELLE</name>
<dbReference type="Gene3D" id="3.10.20.90">
    <property type="entry name" value="Phosphatidylinositol 3-kinase Catalytic Subunit, Chain A, domain 1"/>
    <property type="match status" value="1"/>
</dbReference>
<keyword evidence="5" id="KW-1003">Cell membrane</keyword>
<evidence type="ECO:0000256" key="1">
    <source>
        <dbReference type="ARBA" id="ARBA00004236"/>
    </source>
</evidence>
<dbReference type="CTD" id="10811"/>
<dbReference type="GO" id="GO:0016176">
    <property type="term" value="F:superoxide-generating NADPH oxidase activator activity"/>
    <property type="evidence" value="ECO:0007669"/>
    <property type="project" value="UniProtKB-ARBA"/>
</dbReference>
<comment type="subcellular location">
    <subcellularLocation>
        <location evidence="1">Cell membrane</location>
    </subcellularLocation>
    <subcellularLocation>
        <location evidence="2">Cytoplasm</location>
    </subcellularLocation>
</comment>
<evidence type="ECO:0000256" key="9">
    <source>
        <dbReference type="ARBA" id="ARBA00023136"/>
    </source>
</evidence>
<dbReference type="STRING" id="9749.A0A2Y9NLL0"/>
<dbReference type="InterPro" id="IPR000270">
    <property type="entry name" value="PB1_dom"/>
</dbReference>
<dbReference type="FunFam" id="2.30.30.40:FF:000212">
    <property type="entry name" value="NADPH oxidase activator 1"/>
    <property type="match status" value="1"/>
</dbReference>
<dbReference type="GO" id="GO:0005886">
    <property type="term" value="C:plasma membrane"/>
    <property type="evidence" value="ECO:0007669"/>
    <property type="project" value="UniProtKB-SubCell"/>
</dbReference>
<dbReference type="InterPro" id="IPR051864">
    <property type="entry name" value="NCF2_NOXA1"/>
</dbReference>
<evidence type="ECO:0000256" key="13">
    <source>
        <dbReference type="SAM" id="MobiDB-lite"/>
    </source>
</evidence>
<dbReference type="GeneID" id="111176974"/>
<feature type="region of interest" description="Disordered" evidence="13">
    <location>
        <begin position="209"/>
        <end position="234"/>
    </location>
</feature>
<dbReference type="InterPro" id="IPR001452">
    <property type="entry name" value="SH3_domain"/>
</dbReference>
<proteinExistence type="inferred from homology"/>
<dbReference type="Pfam" id="PF00018">
    <property type="entry name" value="SH3_1"/>
    <property type="match status" value="1"/>
</dbReference>
<dbReference type="GO" id="GO:0042554">
    <property type="term" value="P:superoxide anion generation"/>
    <property type="evidence" value="ECO:0007669"/>
    <property type="project" value="TreeGrafter"/>
</dbReference>
<dbReference type="SUPFAM" id="SSF54277">
    <property type="entry name" value="CAD &amp; PB1 domains"/>
    <property type="match status" value="1"/>
</dbReference>
<dbReference type="InParanoid" id="A0A2Y9NLL0"/>
<feature type="region of interest" description="Disordered" evidence="13">
    <location>
        <begin position="327"/>
        <end position="349"/>
    </location>
</feature>
<dbReference type="PANTHER" id="PTHR15175">
    <property type="entry name" value="NEUTROPHIL CYTOSOLIC FACTOR 2, NEUTROPHIL NADPH OXIDASE FACTOR 2"/>
    <property type="match status" value="1"/>
</dbReference>
<dbReference type="GO" id="GO:0005737">
    <property type="term" value="C:cytoplasm"/>
    <property type="evidence" value="ECO:0007669"/>
    <property type="project" value="UniProtKB-SubCell"/>
</dbReference>
<protein>
    <recommendedName>
        <fullName evidence="11">NADPH oxidase activator 1</fullName>
    </recommendedName>
</protein>
<evidence type="ECO:0000256" key="5">
    <source>
        <dbReference type="ARBA" id="ARBA00022475"/>
    </source>
</evidence>
<sequence length="546" mass="58308">MPSLGDLVRDWHRGAQAVARGDWDYALRLFSSVPEPPARMSFNVGCVHLLAGDPEAALRAFDQAVTKDACMAVGFFQRGVANFQLGRFREALSDFQRTLAQLRGNAAIDYTQLGLRFKLQAWEVLFSVAAVQSQLGLWAEATHSLEEAISKGPEGARDDLDIALGQVQKQAPLQPRQVPRGEVFRPHRRHLEHLEPVDFLGKAKVVASAIPDGPHGDARPQQPQVGGQPSSHLTSPLTFCRLSTRVMKPGLGLPNGPVTQAPPDLVPAVAPGRPLMRRWRSPLARLGGLTIAHWSPMMSRLSCRPCSSPLALLGQCLGTAPDELQAQGKLPLPSGPHPGLNPTPARQSPSLWLSLQKPHVEQVGQWVPPGLVVAGGPGPGSSEDPAGAGGVAAGGPESLVTFTVQCTFTLALRAPRGADLSSLRALMSQALPPQAQSGQLSYRDPSDSRGWVPLTGEEALQRAWRGAAAGSGELRLRCQGVGGRPVLYQVVARHGYSAQGPEDLALQPGDTVDVLCEVDQAWLEGHCDGRVGIFPKCFVVPAGRRT</sequence>
<keyword evidence="7" id="KW-0677">Repeat</keyword>
<dbReference type="SUPFAM" id="SSF48452">
    <property type="entry name" value="TPR-like"/>
    <property type="match status" value="1"/>
</dbReference>
<comment type="similarity">
    <text evidence="3">Belongs to the NCF2/NOXA1 family.</text>
</comment>
<dbReference type="Gene3D" id="2.30.30.40">
    <property type="entry name" value="SH3 Domains"/>
    <property type="match status" value="1"/>
</dbReference>
<dbReference type="InterPro" id="IPR011990">
    <property type="entry name" value="TPR-like_helical_dom_sf"/>
</dbReference>